<evidence type="ECO:0000313" key="2">
    <source>
        <dbReference type="Proteomes" id="UP001166286"/>
    </source>
</evidence>
<protein>
    <recommendedName>
        <fullName evidence="3">Clavaminate synthase-like protein</fullName>
    </recommendedName>
</protein>
<name>A0AA39QWI1_9LECA</name>
<keyword evidence="2" id="KW-1185">Reference proteome</keyword>
<dbReference type="PANTHER" id="PTHR48420">
    <property type="entry name" value="NON-HAEM DIOXYGENASE N-TERMINAL DOMAIN-CONTAINING PROTEIN"/>
    <property type="match status" value="1"/>
</dbReference>
<comment type="caution">
    <text evidence="1">The sequence shown here is derived from an EMBL/GenBank/DDBJ whole genome shotgun (WGS) entry which is preliminary data.</text>
</comment>
<dbReference type="Gene3D" id="2.60.120.330">
    <property type="entry name" value="B-lactam Antibiotic, Isopenicillin N Synthase, Chain"/>
    <property type="match status" value="1"/>
</dbReference>
<proteinExistence type="predicted"/>
<reference evidence="1" key="1">
    <citation type="submission" date="2023-03" db="EMBL/GenBank/DDBJ databases">
        <title>Complete genome of Cladonia borealis.</title>
        <authorList>
            <person name="Park H."/>
        </authorList>
    </citation>
    <scope>NUCLEOTIDE SEQUENCE</scope>
    <source>
        <strain evidence="1">ANT050790</strain>
    </source>
</reference>
<dbReference type="SUPFAM" id="SSF51197">
    <property type="entry name" value="Clavaminate synthase-like"/>
    <property type="match status" value="1"/>
</dbReference>
<dbReference type="InterPro" id="IPR027443">
    <property type="entry name" value="IPNS-like_sf"/>
</dbReference>
<accession>A0AA39QWI1</accession>
<organism evidence="1 2">
    <name type="scientific">Cladonia borealis</name>
    <dbReference type="NCBI Taxonomy" id="184061"/>
    <lineage>
        <taxon>Eukaryota</taxon>
        <taxon>Fungi</taxon>
        <taxon>Dikarya</taxon>
        <taxon>Ascomycota</taxon>
        <taxon>Pezizomycotina</taxon>
        <taxon>Lecanoromycetes</taxon>
        <taxon>OSLEUM clade</taxon>
        <taxon>Lecanoromycetidae</taxon>
        <taxon>Lecanorales</taxon>
        <taxon>Lecanorineae</taxon>
        <taxon>Cladoniaceae</taxon>
        <taxon>Cladonia</taxon>
    </lineage>
</organism>
<sequence>MNSSTSSQEPRRAVVVSREELKQSSVPFGSLEEAFGPSSLGIMIVKDLPSKFVELRHKLLSYASYLANLPTEELDALACPSAKYLSGWSHGKEALKNGSYDTLKGSFYVNCAFYQGSDVTVPPSSDFPEFTAPNVWPSPTSLPGFKETFQELCTLIIDTAILVAQACDRYALAHIEDYQPGYLEHVVKTSMCTKARLLHYFPPGPSSISGGETSVQEDPRALNSSDHDSWCATHIDHGCLTGLTSAIFIDESEHSPKLPLYDHNKHLSDIPTLPFLESPPDPAAGLYIHARDSTITKVSIPADCLAFQTGEALQVITGGKFRAVPHFVSIGRGSKEGKGVARNTLAVFTQPNLEGVIDREKGTTFGEFSREVVSRYG</sequence>
<dbReference type="AlphaFoldDB" id="A0AA39QWI1"/>
<dbReference type="EMBL" id="JAFEKC020000019">
    <property type="protein sequence ID" value="KAK0509224.1"/>
    <property type="molecule type" value="Genomic_DNA"/>
</dbReference>
<gene>
    <name evidence="1" type="ORF">JMJ35_008595</name>
</gene>
<dbReference type="Proteomes" id="UP001166286">
    <property type="component" value="Unassembled WGS sequence"/>
</dbReference>
<evidence type="ECO:0000313" key="1">
    <source>
        <dbReference type="EMBL" id="KAK0509224.1"/>
    </source>
</evidence>
<dbReference type="PANTHER" id="PTHR48420:SF1">
    <property type="entry name" value="NON-HAEM DIOXYGENASE N-TERMINAL DOMAIN-CONTAINING PROTEIN"/>
    <property type="match status" value="1"/>
</dbReference>
<evidence type="ECO:0008006" key="3">
    <source>
        <dbReference type="Google" id="ProtNLM"/>
    </source>
</evidence>